<dbReference type="AlphaFoldDB" id="K1SPC9"/>
<feature type="non-terminal residue" evidence="5">
    <location>
        <position position="82"/>
    </location>
</feature>
<dbReference type="InterPro" id="IPR001030">
    <property type="entry name" value="Acoase/IPM_deHydtase_lsu_aba"/>
</dbReference>
<keyword evidence="2" id="KW-0408">Iron</keyword>
<evidence type="ECO:0000256" key="1">
    <source>
        <dbReference type="ARBA" id="ARBA00022723"/>
    </source>
</evidence>
<proteinExistence type="predicted"/>
<evidence type="ECO:0000259" key="4">
    <source>
        <dbReference type="Pfam" id="PF00330"/>
    </source>
</evidence>
<dbReference type="GO" id="GO:0003994">
    <property type="term" value="F:aconitate hydratase activity"/>
    <property type="evidence" value="ECO:0007669"/>
    <property type="project" value="TreeGrafter"/>
</dbReference>
<comment type="caution">
    <text evidence="5">The sequence shown here is derived from an EMBL/GenBank/DDBJ whole genome shotgun (WGS) entry which is preliminary data.</text>
</comment>
<sequence>MIACPHSPDNVVPVETLAGTKVDQVCIGSCTNSSLFDMLKVAALLKGRTIAPGVSLSISPGSKQVLTMLADCGALTDILASG</sequence>
<keyword evidence="1" id="KW-0479">Metal-binding</keyword>
<dbReference type="PROSITE" id="PS00450">
    <property type="entry name" value="ACONITASE_1"/>
    <property type="match status" value="1"/>
</dbReference>
<name>K1SPC9_9ZZZZ</name>
<protein>
    <submittedName>
        <fullName evidence="5">Aconitate hydratase</fullName>
    </submittedName>
</protein>
<dbReference type="InterPro" id="IPR050926">
    <property type="entry name" value="Aconitase/IPM_isomerase"/>
</dbReference>
<dbReference type="PANTHER" id="PTHR43160:SF3">
    <property type="entry name" value="ACONITATE HYDRATASE, MITOCHONDRIAL"/>
    <property type="match status" value="1"/>
</dbReference>
<evidence type="ECO:0000256" key="3">
    <source>
        <dbReference type="ARBA" id="ARBA00023014"/>
    </source>
</evidence>
<dbReference type="GO" id="GO:0005829">
    <property type="term" value="C:cytosol"/>
    <property type="evidence" value="ECO:0007669"/>
    <property type="project" value="TreeGrafter"/>
</dbReference>
<gene>
    <name evidence="5" type="ORF">OBE_14823</name>
</gene>
<dbReference type="SUPFAM" id="SSF53732">
    <property type="entry name" value="Aconitase iron-sulfur domain"/>
    <property type="match status" value="1"/>
</dbReference>
<reference evidence="5" key="1">
    <citation type="journal article" date="2013" name="Environ. Microbiol.">
        <title>Microbiota from the distal guts of lean and obese adolescents exhibit partial functional redundancy besides clear differences in community structure.</title>
        <authorList>
            <person name="Ferrer M."/>
            <person name="Ruiz A."/>
            <person name="Lanza F."/>
            <person name="Haange S.B."/>
            <person name="Oberbach A."/>
            <person name="Till H."/>
            <person name="Bargiela R."/>
            <person name="Campoy C."/>
            <person name="Segura M.T."/>
            <person name="Richter M."/>
            <person name="von Bergen M."/>
            <person name="Seifert J."/>
            <person name="Suarez A."/>
        </authorList>
    </citation>
    <scope>NUCLEOTIDE SEQUENCE</scope>
</reference>
<evidence type="ECO:0000256" key="2">
    <source>
        <dbReference type="ARBA" id="ARBA00023004"/>
    </source>
</evidence>
<accession>K1SPC9</accession>
<dbReference type="InterPro" id="IPR015931">
    <property type="entry name" value="Acnase/IPM_dHydase_lsu_aba_1/3"/>
</dbReference>
<dbReference type="EMBL" id="AJWZ01010215">
    <property type="protein sequence ID" value="EKC49101.1"/>
    <property type="molecule type" value="Genomic_DNA"/>
</dbReference>
<keyword evidence="3" id="KW-0411">Iron-sulfur</keyword>
<dbReference type="PANTHER" id="PTHR43160">
    <property type="entry name" value="ACONITATE HYDRATASE B"/>
    <property type="match status" value="1"/>
</dbReference>
<dbReference type="InterPro" id="IPR036008">
    <property type="entry name" value="Aconitase_4Fe-4S_dom"/>
</dbReference>
<dbReference type="Pfam" id="PF00330">
    <property type="entry name" value="Aconitase"/>
    <property type="match status" value="1"/>
</dbReference>
<dbReference type="InterPro" id="IPR018136">
    <property type="entry name" value="Aconitase_4Fe-4S_BS"/>
</dbReference>
<dbReference type="GO" id="GO:0051539">
    <property type="term" value="F:4 iron, 4 sulfur cluster binding"/>
    <property type="evidence" value="ECO:0007669"/>
    <property type="project" value="TreeGrafter"/>
</dbReference>
<dbReference type="GO" id="GO:0046872">
    <property type="term" value="F:metal ion binding"/>
    <property type="evidence" value="ECO:0007669"/>
    <property type="project" value="UniProtKB-KW"/>
</dbReference>
<feature type="domain" description="Aconitase/3-isopropylmalate dehydratase large subunit alpha/beta/alpha" evidence="4">
    <location>
        <begin position="15"/>
        <end position="79"/>
    </location>
</feature>
<organism evidence="5">
    <name type="scientific">human gut metagenome</name>
    <dbReference type="NCBI Taxonomy" id="408170"/>
    <lineage>
        <taxon>unclassified sequences</taxon>
        <taxon>metagenomes</taxon>
        <taxon>organismal metagenomes</taxon>
    </lineage>
</organism>
<dbReference type="Gene3D" id="3.30.499.10">
    <property type="entry name" value="Aconitase, domain 3"/>
    <property type="match status" value="1"/>
</dbReference>
<evidence type="ECO:0000313" key="5">
    <source>
        <dbReference type="EMBL" id="EKC49101.1"/>
    </source>
</evidence>
<dbReference type="GO" id="GO:0006099">
    <property type="term" value="P:tricarboxylic acid cycle"/>
    <property type="evidence" value="ECO:0007669"/>
    <property type="project" value="TreeGrafter"/>
</dbReference>